<evidence type="ECO:0000313" key="3">
    <source>
        <dbReference type="Proteomes" id="UP000199643"/>
    </source>
</evidence>
<dbReference type="RefSeq" id="WP_090497756.1">
    <property type="nucleotide sequence ID" value="NZ_FNCH01000003.1"/>
</dbReference>
<dbReference type="Pfam" id="PF09697">
    <property type="entry name" value="Porph_ging"/>
    <property type="match status" value="1"/>
</dbReference>
<feature type="signal peptide" evidence="1">
    <location>
        <begin position="1"/>
        <end position="19"/>
    </location>
</feature>
<reference evidence="3" key="1">
    <citation type="submission" date="2016-10" db="EMBL/GenBank/DDBJ databases">
        <authorList>
            <person name="Varghese N."/>
            <person name="Submissions S."/>
        </authorList>
    </citation>
    <scope>NUCLEOTIDE SEQUENCE [LARGE SCALE GENOMIC DNA]</scope>
    <source>
        <strain evidence="3">DSM 17933</strain>
    </source>
</reference>
<evidence type="ECO:0000256" key="1">
    <source>
        <dbReference type="SAM" id="SignalP"/>
    </source>
</evidence>
<dbReference type="InterPro" id="IPR005901">
    <property type="entry name" value="GLPGLI"/>
</dbReference>
<feature type="chain" id="PRO_5011718379" evidence="1">
    <location>
        <begin position="20"/>
        <end position="257"/>
    </location>
</feature>
<organism evidence="2 3">
    <name type="scientific">Pedobacter terrae</name>
    <dbReference type="NCBI Taxonomy" id="405671"/>
    <lineage>
        <taxon>Bacteria</taxon>
        <taxon>Pseudomonadati</taxon>
        <taxon>Bacteroidota</taxon>
        <taxon>Sphingobacteriia</taxon>
        <taxon>Sphingobacteriales</taxon>
        <taxon>Sphingobacteriaceae</taxon>
        <taxon>Pedobacter</taxon>
    </lineage>
</organism>
<gene>
    <name evidence="2" type="ORF">SAMN05421827_103202</name>
</gene>
<dbReference type="EMBL" id="FNCH01000003">
    <property type="protein sequence ID" value="SDG09365.1"/>
    <property type="molecule type" value="Genomic_DNA"/>
</dbReference>
<protein>
    <submittedName>
        <fullName evidence="2">GLPGLI family protein</fullName>
    </submittedName>
</protein>
<dbReference type="OrthoDB" id="1440774at2"/>
<dbReference type="NCBIfam" id="TIGR01200">
    <property type="entry name" value="GLPGLI"/>
    <property type="match status" value="1"/>
</dbReference>
<accession>A0A1G7RFE2</accession>
<evidence type="ECO:0000313" key="2">
    <source>
        <dbReference type="EMBL" id="SDG09365.1"/>
    </source>
</evidence>
<sequence length="257" mass="29229">MKLKHAILTLICTINYAMAQNARFVHQGIIEFEKKINIYALLKDQARRYPDNFWSAQALEQYQKNNPQFKTLKSELIFKNDQTFFNPFADESTTNNWANNFASAKQNNIILTNLKSGTSINQKSVYEETYLVKDSIRKINWKITDEFRTIAGYDCRRANALIMDSIYVVAFYAESIPVSGGPETFNGLPGMILGVALPREHITWFATAVKDIEIANDKLKTPAKGKPVNKKQLSDILKSALKDWGNYANDILKAADM</sequence>
<dbReference type="Proteomes" id="UP000199643">
    <property type="component" value="Unassembled WGS sequence"/>
</dbReference>
<keyword evidence="3" id="KW-1185">Reference proteome</keyword>
<name>A0A1G7RFE2_9SPHI</name>
<dbReference type="AlphaFoldDB" id="A0A1G7RFE2"/>
<proteinExistence type="predicted"/>
<dbReference type="STRING" id="405671.SAMN05421827_103202"/>
<keyword evidence="1" id="KW-0732">Signal</keyword>